<sequence>MSKHTPGLLRVKLNARDVETIAPYCGERPVVAHCLTLEDAE</sequence>
<evidence type="ECO:0000313" key="1">
    <source>
        <dbReference type="EMBL" id="KKM64975.1"/>
    </source>
</evidence>
<proteinExistence type="predicted"/>
<feature type="non-terminal residue" evidence="1">
    <location>
        <position position="41"/>
    </location>
</feature>
<dbReference type="AlphaFoldDB" id="A0A0F9LL10"/>
<protein>
    <submittedName>
        <fullName evidence="1">Uncharacterized protein</fullName>
    </submittedName>
</protein>
<organism evidence="1">
    <name type="scientific">marine sediment metagenome</name>
    <dbReference type="NCBI Taxonomy" id="412755"/>
    <lineage>
        <taxon>unclassified sequences</taxon>
        <taxon>metagenomes</taxon>
        <taxon>ecological metagenomes</taxon>
    </lineage>
</organism>
<reference evidence="1" key="1">
    <citation type="journal article" date="2015" name="Nature">
        <title>Complex archaea that bridge the gap between prokaryotes and eukaryotes.</title>
        <authorList>
            <person name="Spang A."/>
            <person name="Saw J.H."/>
            <person name="Jorgensen S.L."/>
            <person name="Zaremba-Niedzwiedzka K."/>
            <person name="Martijn J."/>
            <person name="Lind A.E."/>
            <person name="van Eijk R."/>
            <person name="Schleper C."/>
            <person name="Guy L."/>
            <person name="Ettema T.J."/>
        </authorList>
    </citation>
    <scope>NUCLEOTIDE SEQUENCE</scope>
</reference>
<comment type="caution">
    <text evidence="1">The sequence shown here is derived from an EMBL/GenBank/DDBJ whole genome shotgun (WGS) entry which is preliminary data.</text>
</comment>
<accession>A0A0F9LL10</accession>
<gene>
    <name evidence="1" type="ORF">LCGC14_1495850</name>
</gene>
<name>A0A0F9LL10_9ZZZZ</name>
<dbReference type="EMBL" id="LAZR01010802">
    <property type="protein sequence ID" value="KKM64975.1"/>
    <property type="molecule type" value="Genomic_DNA"/>
</dbReference>